<accession>A0A9W8Q6S9</accession>
<dbReference type="PROSITE" id="PS50110">
    <property type="entry name" value="RESPONSE_REGULATORY"/>
    <property type="match status" value="1"/>
</dbReference>
<evidence type="ECO:0000256" key="3">
    <source>
        <dbReference type="PROSITE-ProRule" id="PRU00169"/>
    </source>
</evidence>
<dbReference type="KEGG" id="amus:LMH87_001450"/>
<reference evidence="5" key="1">
    <citation type="journal article" date="2023" name="Access Microbiol">
        <title>De-novo genome assembly for Akanthomyces muscarius, a biocontrol agent of insect agricultural pests.</title>
        <authorList>
            <person name="Erdos Z."/>
            <person name="Studholme D.J."/>
            <person name="Raymond B."/>
            <person name="Sharma M."/>
        </authorList>
    </citation>
    <scope>NUCLEOTIDE SEQUENCE</scope>
    <source>
        <strain evidence="5">Ve6</strain>
    </source>
</reference>
<proteinExistence type="predicted"/>
<dbReference type="Proteomes" id="UP001144673">
    <property type="component" value="Chromosome 3"/>
</dbReference>
<sequence>MTVYSGSIRFRKPPNANAGASIKANGVGARSAIARPGSLNTEESDLALEQLQKIAPIKRILATEDNAINQTVLKKNLHMLGFKHIAMISNEEEALSELSNSSPTYDMILMDVSMTIMNGHKATFRIRNRGLHIPIISMTAYTLKGDMEKCLEQGMNDYIAKPVNRMVLLSSLTENDAFDLVEKYTGETIPRNHVSKGQAGEIIKKATEAIAANPADQAQMVTTAVTEYKVSYGIRGDNVPERAAYLGYLNVRELYPDLKTNSFEEFVKALVEGSRKATVYAGRNLERLGTK</sequence>
<dbReference type="AlphaFoldDB" id="A0A9W8Q6S9"/>
<dbReference type="PANTHER" id="PTHR45339">
    <property type="entry name" value="HYBRID SIGNAL TRANSDUCTION HISTIDINE KINASE J"/>
    <property type="match status" value="1"/>
</dbReference>
<dbReference type="GeneID" id="80888609"/>
<feature type="domain" description="Response regulatory" evidence="4">
    <location>
        <begin position="59"/>
        <end position="176"/>
    </location>
</feature>
<dbReference type="Gene3D" id="3.40.50.720">
    <property type="entry name" value="NAD(P)-binding Rossmann-like Domain"/>
    <property type="match status" value="1"/>
</dbReference>
<dbReference type="EMBL" id="JAJHUN010000010">
    <property type="protein sequence ID" value="KAJ4146891.1"/>
    <property type="molecule type" value="Genomic_DNA"/>
</dbReference>
<protein>
    <recommendedName>
        <fullName evidence="4">Response regulatory domain-containing protein</fullName>
    </recommendedName>
</protein>
<evidence type="ECO:0000259" key="4">
    <source>
        <dbReference type="PROSITE" id="PS50110"/>
    </source>
</evidence>
<evidence type="ECO:0000313" key="5">
    <source>
        <dbReference type="EMBL" id="KAJ4146891.1"/>
    </source>
</evidence>
<comment type="caution">
    <text evidence="5">The sequence shown here is derived from an EMBL/GenBank/DDBJ whole genome shotgun (WGS) entry which is preliminary data.</text>
</comment>
<keyword evidence="2" id="KW-0902">Two-component regulatory system</keyword>
<dbReference type="InterPro" id="IPR011006">
    <property type="entry name" value="CheY-like_superfamily"/>
</dbReference>
<dbReference type="GO" id="GO:0000160">
    <property type="term" value="P:phosphorelay signal transduction system"/>
    <property type="evidence" value="ECO:0007669"/>
    <property type="project" value="UniProtKB-KW"/>
</dbReference>
<name>A0A9W8Q6S9_AKAMU</name>
<gene>
    <name evidence="5" type="ORF">LMH87_001450</name>
</gene>
<evidence type="ECO:0000256" key="1">
    <source>
        <dbReference type="ARBA" id="ARBA00022553"/>
    </source>
</evidence>
<keyword evidence="1 3" id="KW-0597">Phosphoprotein</keyword>
<dbReference type="InterPro" id="IPR001789">
    <property type="entry name" value="Sig_transdc_resp-reg_receiver"/>
</dbReference>
<dbReference type="Pfam" id="PF00072">
    <property type="entry name" value="Response_reg"/>
    <property type="match status" value="1"/>
</dbReference>
<evidence type="ECO:0000313" key="6">
    <source>
        <dbReference type="Proteomes" id="UP001144673"/>
    </source>
</evidence>
<feature type="modified residue" description="4-aspartylphosphate" evidence="3">
    <location>
        <position position="111"/>
    </location>
</feature>
<dbReference type="Gene3D" id="3.90.25.10">
    <property type="entry name" value="UDP-galactose 4-epimerase, domain 1"/>
    <property type="match status" value="1"/>
</dbReference>
<dbReference type="CDD" id="cd17546">
    <property type="entry name" value="REC_hyHK_CKI1_RcsC-like"/>
    <property type="match status" value="1"/>
</dbReference>
<dbReference type="PANTHER" id="PTHR45339:SF1">
    <property type="entry name" value="HYBRID SIGNAL TRANSDUCTION HISTIDINE KINASE J"/>
    <property type="match status" value="1"/>
</dbReference>
<dbReference type="RefSeq" id="XP_056049832.1">
    <property type="nucleotide sequence ID" value="XM_056192725.1"/>
</dbReference>
<dbReference type="SUPFAM" id="SSF52172">
    <property type="entry name" value="CheY-like"/>
    <property type="match status" value="1"/>
</dbReference>
<keyword evidence="6" id="KW-1185">Reference proteome</keyword>
<evidence type="ECO:0000256" key="2">
    <source>
        <dbReference type="ARBA" id="ARBA00023012"/>
    </source>
</evidence>
<dbReference type="SMART" id="SM00448">
    <property type="entry name" value="REC"/>
    <property type="match status" value="1"/>
</dbReference>
<dbReference type="Gene3D" id="3.40.50.2300">
    <property type="match status" value="1"/>
</dbReference>
<organism evidence="5 6">
    <name type="scientific">Akanthomyces muscarius</name>
    <name type="common">Entomopathogenic fungus</name>
    <name type="synonym">Lecanicillium muscarium</name>
    <dbReference type="NCBI Taxonomy" id="2231603"/>
    <lineage>
        <taxon>Eukaryota</taxon>
        <taxon>Fungi</taxon>
        <taxon>Dikarya</taxon>
        <taxon>Ascomycota</taxon>
        <taxon>Pezizomycotina</taxon>
        <taxon>Sordariomycetes</taxon>
        <taxon>Hypocreomycetidae</taxon>
        <taxon>Hypocreales</taxon>
        <taxon>Cordycipitaceae</taxon>
        <taxon>Akanthomyces</taxon>
    </lineage>
</organism>